<dbReference type="InterPro" id="IPR050570">
    <property type="entry name" value="Cell_wall_metabolism_enzyme"/>
</dbReference>
<feature type="domain" description="M23ase beta-sheet core" evidence="2">
    <location>
        <begin position="249"/>
        <end position="361"/>
    </location>
</feature>
<dbReference type="Pfam" id="PF01551">
    <property type="entry name" value="Peptidase_M23"/>
    <property type="match status" value="1"/>
</dbReference>
<protein>
    <submittedName>
        <fullName evidence="3">Peptidase M23</fullName>
    </submittedName>
</protein>
<feature type="region of interest" description="Disordered" evidence="1">
    <location>
        <begin position="22"/>
        <end position="70"/>
    </location>
</feature>
<dbReference type="Proteomes" id="UP000000271">
    <property type="component" value="Chromosome"/>
</dbReference>
<evidence type="ECO:0000313" key="4">
    <source>
        <dbReference type="Proteomes" id="UP000000271"/>
    </source>
</evidence>
<dbReference type="GO" id="GO:0004222">
    <property type="term" value="F:metalloendopeptidase activity"/>
    <property type="evidence" value="ECO:0007669"/>
    <property type="project" value="TreeGrafter"/>
</dbReference>
<dbReference type="RefSeq" id="WP_013172541.1">
    <property type="nucleotide sequence ID" value="NC_014219.1"/>
</dbReference>
<evidence type="ECO:0000256" key="1">
    <source>
        <dbReference type="SAM" id="MobiDB-lite"/>
    </source>
</evidence>
<dbReference type="OrthoDB" id="9798935at2"/>
<gene>
    <name evidence="3" type="ordered locus">Bsel_1607</name>
</gene>
<evidence type="ECO:0000259" key="2">
    <source>
        <dbReference type="Pfam" id="PF01551"/>
    </source>
</evidence>
<dbReference type="eggNOG" id="COG0739">
    <property type="taxonomic scope" value="Bacteria"/>
</dbReference>
<dbReference type="InterPro" id="IPR011055">
    <property type="entry name" value="Dup_hybrid_motif"/>
</dbReference>
<keyword evidence="4" id="KW-1185">Reference proteome</keyword>
<feature type="compositionally biased region" description="Low complexity" evidence="1">
    <location>
        <begin position="22"/>
        <end position="36"/>
    </location>
</feature>
<dbReference type="KEGG" id="bse:Bsel_1607"/>
<dbReference type="SUPFAM" id="SSF51261">
    <property type="entry name" value="Duplicated hybrid motif"/>
    <property type="match status" value="1"/>
</dbReference>
<dbReference type="InterPro" id="IPR016047">
    <property type="entry name" value="M23ase_b-sheet_dom"/>
</dbReference>
<dbReference type="PROSITE" id="PS51257">
    <property type="entry name" value="PROKAR_LIPOPROTEIN"/>
    <property type="match status" value="1"/>
</dbReference>
<feature type="compositionally biased region" description="Acidic residues" evidence="1">
    <location>
        <begin position="37"/>
        <end position="50"/>
    </location>
</feature>
<dbReference type="EMBL" id="CP001791">
    <property type="protein sequence ID" value="ADH99117.1"/>
    <property type="molecule type" value="Genomic_DNA"/>
</dbReference>
<sequence length="391" mass="43942">MMKHVWGLSLAVLSMTACGINENNSDNQESENSSAEIPEDIQNEEAENETNSDAHEDPTEDEEDQKDERPGQFTISLSVQNLDDQKLISLAELSDEAEGSLKIDSLHRTAHLSIWEKDFYFVEEVPVIQVNGIHHNADDLPLSADEEDAFIPVAFLEDFLSADVELDNGELTVRLDYEELEQWSDPRDDFDHDSMTVDEMIDYLSFLESPIEGAEVSTVESHLPGAPRAYRNGYHEGIDWYDYTTEVVIDTSTPVLAQGEGTVIRADHDFEDYPSHEVRNQDLELAADSGVTPEYILDRLRGQQIWVQYERGVMIRFAHLDQIPEDLKVGDVVDAETVIGYVGNSGTSGALDGDGSGLHLHQDLLIYDTLFYEPFSIEETKMIIHALWGTS</sequence>
<reference evidence="3" key="1">
    <citation type="submission" date="2009-10" db="EMBL/GenBank/DDBJ databases">
        <title>Complete sequence of Bacillus selenitireducens MLS10.</title>
        <authorList>
            <consortium name="US DOE Joint Genome Institute"/>
            <person name="Lucas S."/>
            <person name="Copeland A."/>
            <person name="Lapidus A."/>
            <person name="Glavina del Rio T."/>
            <person name="Dalin E."/>
            <person name="Tice H."/>
            <person name="Bruce D."/>
            <person name="Goodwin L."/>
            <person name="Pitluck S."/>
            <person name="Sims D."/>
            <person name="Brettin T."/>
            <person name="Detter J.C."/>
            <person name="Han C."/>
            <person name="Larimer F."/>
            <person name="Land M."/>
            <person name="Hauser L."/>
            <person name="Kyrpides N."/>
            <person name="Ovchinnikova G."/>
            <person name="Stolz J."/>
        </authorList>
    </citation>
    <scope>NUCLEOTIDE SEQUENCE [LARGE SCALE GENOMIC DNA]</scope>
    <source>
        <strain evidence="3">MLS10</strain>
    </source>
</reference>
<organism evidence="3 4">
    <name type="scientific">Bacillus selenitireducens (strain ATCC 700615 / DSM 15326 / MLS10)</name>
    <dbReference type="NCBI Taxonomy" id="439292"/>
    <lineage>
        <taxon>Bacteria</taxon>
        <taxon>Bacillati</taxon>
        <taxon>Bacillota</taxon>
        <taxon>Bacilli</taxon>
        <taxon>Bacillales</taxon>
        <taxon>Bacillaceae</taxon>
        <taxon>Salisediminibacterium</taxon>
    </lineage>
</organism>
<evidence type="ECO:0000313" key="3">
    <source>
        <dbReference type="EMBL" id="ADH99117.1"/>
    </source>
</evidence>
<proteinExistence type="predicted"/>
<dbReference type="STRING" id="439292.Bsel_1607"/>
<dbReference type="Gene3D" id="2.70.70.10">
    <property type="entry name" value="Glucose Permease (Domain IIA)"/>
    <property type="match status" value="1"/>
</dbReference>
<dbReference type="HOGENOM" id="CLU_764307_0_0_9"/>
<dbReference type="AlphaFoldDB" id="D6XTI1"/>
<dbReference type="PANTHER" id="PTHR21666:SF270">
    <property type="entry name" value="MUREIN HYDROLASE ACTIVATOR ENVC"/>
    <property type="match status" value="1"/>
</dbReference>
<dbReference type="CDD" id="cd12797">
    <property type="entry name" value="M23_peptidase"/>
    <property type="match status" value="1"/>
</dbReference>
<name>D6XTI1_BACIE</name>
<accession>D6XTI1</accession>
<dbReference type="PANTHER" id="PTHR21666">
    <property type="entry name" value="PEPTIDASE-RELATED"/>
    <property type="match status" value="1"/>
</dbReference>